<dbReference type="RefSeq" id="WP_251911209.1">
    <property type="nucleotide sequence ID" value="NZ_JAMRXG010000004.1"/>
</dbReference>
<gene>
    <name evidence="3" type="ORF">NDR86_11050</name>
</gene>
<dbReference type="Pfam" id="PF02470">
    <property type="entry name" value="MlaD"/>
    <property type="match status" value="1"/>
</dbReference>
<name>A0A9X2IXL9_9NOCA</name>
<feature type="transmembrane region" description="Helical" evidence="1">
    <location>
        <begin position="27"/>
        <end position="51"/>
    </location>
</feature>
<sequence length="328" mass="35444">MPLIATVRAAARGLRHDRSAGTDRMRALLTGAGAIAVTVIALLAAAVFYFVPPTEQSVTAHLAAAAGVRPTDQVRVAGIRVGQVRSVRLDGHRVRVVFGLRRDVHIGERTRLDVKLLTPLGGRYLQLTLASGDTTRTRSIPVERTTVPYDLPALTQRVTQGMREVDPTALRQSLAALRAAAEHSDNLVPSIITNLQRLITTIGVHNADIDRALSVLNEYSDAMVADKTTLTELVAHANDVSRVLARRRGEITEIIVGIAQLFAFVHRPLMLYSGKIEPALDGLRQLLLTADSARADIDHLLTSTGALLRTWNALAGNPCPASEPECPR</sequence>
<dbReference type="AlphaFoldDB" id="A0A9X2IXL9"/>
<evidence type="ECO:0000256" key="1">
    <source>
        <dbReference type="SAM" id="Phobius"/>
    </source>
</evidence>
<dbReference type="InterPro" id="IPR052336">
    <property type="entry name" value="MlaD_Phospholipid_Transporter"/>
</dbReference>
<comment type="caution">
    <text evidence="3">The sequence shown here is derived from an EMBL/GenBank/DDBJ whole genome shotgun (WGS) entry which is preliminary data.</text>
</comment>
<proteinExistence type="predicted"/>
<keyword evidence="1" id="KW-1133">Transmembrane helix</keyword>
<evidence type="ECO:0000313" key="4">
    <source>
        <dbReference type="Proteomes" id="UP001139157"/>
    </source>
</evidence>
<dbReference type="EMBL" id="JAMRXG010000004">
    <property type="protein sequence ID" value="MCM6774010.1"/>
    <property type="molecule type" value="Genomic_DNA"/>
</dbReference>
<reference evidence="3" key="1">
    <citation type="submission" date="2022-06" db="EMBL/GenBank/DDBJ databases">
        <title>Novel species in genus nocardia.</title>
        <authorList>
            <person name="Li F."/>
        </authorList>
    </citation>
    <scope>NUCLEOTIDE SEQUENCE</scope>
    <source>
        <strain evidence="3">CDC141</strain>
    </source>
</reference>
<organism evidence="3 4">
    <name type="scientific">Nocardia pulmonis</name>
    <dbReference type="NCBI Taxonomy" id="2951408"/>
    <lineage>
        <taxon>Bacteria</taxon>
        <taxon>Bacillati</taxon>
        <taxon>Actinomycetota</taxon>
        <taxon>Actinomycetes</taxon>
        <taxon>Mycobacteriales</taxon>
        <taxon>Nocardiaceae</taxon>
        <taxon>Nocardia</taxon>
    </lineage>
</organism>
<evidence type="ECO:0000313" key="3">
    <source>
        <dbReference type="EMBL" id="MCM6774010.1"/>
    </source>
</evidence>
<dbReference type="Proteomes" id="UP001139157">
    <property type="component" value="Unassembled WGS sequence"/>
</dbReference>
<dbReference type="PANTHER" id="PTHR33371:SF18">
    <property type="entry name" value="MCE-FAMILY PROTEIN MCE3C"/>
    <property type="match status" value="1"/>
</dbReference>
<accession>A0A9X2IXL9</accession>
<protein>
    <submittedName>
        <fullName evidence="3">MlaD family protein</fullName>
    </submittedName>
</protein>
<dbReference type="GO" id="GO:0005576">
    <property type="term" value="C:extracellular region"/>
    <property type="evidence" value="ECO:0007669"/>
    <property type="project" value="TreeGrafter"/>
</dbReference>
<keyword evidence="4" id="KW-1185">Reference proteome</keyword>
<feature type="domain" description="Mce/MlaD" evidence="2">
    <location>
        <begin position="56"/>
        <end position="128"/>
    </location>
</feature>
<keyword evidence="1" id="KW-0472">Membrane</keyword>
<dbReference type="PANTHER" id="PTHR33371">
    <property type="entry name" value="INTERMEMBRANE PHOSPHOLIPID TRANSPORT SYSTEM BINDING PROTEIN MLAD-RELATED"/>
    <property type="match status" value="1"/>
</dbReference>
<keyword evidence="1" id="KW-0812">Transmembrane</keyword>
<dbReference type="InterPro" id="IPR003399">
    <property type="entry name" value="Mce/MlaD"/>
</dbReference>
<evidence type="ECO:0000259" key="2">
    <source>
        <dbReference type="Pfam" id="PF02470"/>
    </source>
</evidence>